<sequence>MAIETFTWCPRLNAEADTTFRTRKVQFGGGYTQVAGDGLNPRSQKWTLSFTGDEEYIGAIKAFLDAHGGTVSFAWKPPLEPLGLYRCDTYKPTALGAGIHNLDATFEQAFKP</sequence>
<evidence type="ECO:0000313" key="1">
    <source>
        <dbReference type="EMBL" id="MBF7954573.1"/>
    </source>
</evidence>
<evidence type="ECO:0000313" key="2">
    <source>
        <dbReference type="Proteomes" id="UP000600307"/>
    </source>
</evidence>
<dbReference type="Pfam" id="PF05939">
    <property type="entry name" value="Phage_min_tail"/>
    <property type="match status" value="1"/>
</dbReference>
<dbReference type="EMBL" id="JADOBH010000001">
    <property type="protein sequence ID" value="MBF7954573.1"/>
    <property type="molecule type" value="Genomic_DNA"/>
</dbReference>
<organism evidence="1 2">
    <name type="scientific">Rahnella victoriana</name>
    <dbReference type="NCBI Taxonomy" id="1510570"/>
    <lineage>
        <taxon>Bacteria</taxon>
        <taxon>Pseudomonadati</taxon>
        <taxon>Pseudomonadota</taxon>
        <taxon>Gammaproteobacteria</taxon>
        <taxon>Enterobacterales</taxon>
        <taxon>Yersiniaceae</taxon>
        <taxon>Rahnella</taxon>
    </lineage>
</organism>
<gene>
    <name evidence="1" type="ORF">IV431_03260</name>
</gene>
<dbReference type="RefSeq" id="WP_195816755.1">
    <property type="nucleotide sequence ID" value="NZ_JADOBH010000001.1"/>
</dbReference>
<keyword evidence="2" id="KW-1185">Reference proteome</keyword>
<reference evidence="1 2" key="1">
    <citation type="submission" date="2020-11" db="EMBL/GenBank/DDBJ databases">
        <title>Taxonomic investigation of Rahnella spp.</title>
        <authorList>
            <person name="Lee S.D."/>
        </authorList>
    </citation>
    <scope>NUCLEOTIDE SEQUENCE [LARGE SCALE GENOMIC DNA]</scope>
    <source>
        <strain evidence="1 2">SAP-10</strain>
    </source>
</reference>
<proteinExistence type="predicted"/>
<dbReference type="InterPro" id="IPR010265">
    <property type="entry name" value="Phage_lambda_TipM"/>
</dbReference>
<dbReference type="Proteomes" id="UP000600307">
    <property type="component" value="Unassembled WGS sequence"/>
</dbReference>
<accession>A0ABS0DKZ6</accession>
<name>A0ABS0DKZ6_9GAMM</name>
<comment type="caution">
    <text evidence="1">The sequence shown here is derived from an EMBL/GenBank/DDBJ whole genome shotgun (WGS) entry which is preliminary data.</text>
</comment>
<protein>
    <submittedName>
        <fullName evidence="1">Phage tail protein</fullName>
    </submittedName>
</protein>